<comment type="caution">
    <text evidence="1">The sequence shown here is derived from an EMBL/GenBank/DDBJ whole genome shotgun (WGS) entry which is preliminary data.</text>
</comment>
<evidence type="ECO:0000313" key="1">
    <source>
        <dbReference type="EMBL" id="PIO44776.1"/>
    </source>
</evidence>
<dbReference type="OrthoDB" id="7907309at2"/>
<dbReference type="InterPro" id="IPR009693">
    <property type="entry name" value="Glucitol_operon_activator"/>
</dbReference>
<dbReference type="Proteomes" id="UP000232163">
    <property type="component" value="Unassembled WGS sequence"/>
</dbReference>
<protein>
    <submittedName>
        <fullName evidence="1">Transcriptional regulator</fullName>
    </submittedName>
</protein>
<dbReference type="Pfam" id="PF06923">
    <property type="entry name" value="GutM"/>
    <property type="match status" value="1"/>
</dbReference>
<organism evidence="1 2">
    <name type="scientific">Phyllobacterium zundukense</name>
    <dbReference type="NCBI Taxonomy" id="1867719"/>
    <lineage>
        <taxon>Bacteria</taxon>
        <taxon>Pseudomonadati</taxon>
        <taxon>Pseudomonadota</taxon>
        <taxon>Alphaproteobacteria</taxon>
        <taxon>Hyphomicrobiales</taxon>
        <taxon>Phyllobacteriaceae</taxon>
        <taxon>Phyllobacterium</taxon>
    </lineage>
</organism>
<dbReference type="RefSeq" id="WP_099998279.1">
    <property type="nucleotide sequence ID" value="NZ_CP017940.1"/>
</dbReference>
<dbReference type="KEGG" id="pht:BLM14_04430"/>
<dbReference type="EMBL" id="MZMT01000026">
    <property type="protein sequence ID" value="PIO44776.1"/>
    <property type="molecule type" value="Genomic_DNA"/>
</dbReference>
<accession>A0A2N9VZ58</accession>
<proteinExistence type="predicted"/>
<name>A0A2N9VZ58_9HYPH</name>
<sequence>MAMWQWGLLALGFLWALQSLGVWYQMRHYSDVMKGITSKYNDGFVGAGNVRGRFGKGVIVLILVTPDLTIQRFLVMSGRSVFAKFKRRTEFEGISLDALRTDPVMAGVEEPAMAKAAERAIEQIDKARAEPTRPGLIGIKAVNA</sequence>
<keyword evidence="2" id="KW-1185">Reference proteome</keyword>
<reference evidence="2" key="1">
    <citation type="journal article" date="2017" name="Int J Environ Stud">
        <title>Does the Miocene-Pliocene relict legume Oxytropis triphylla form nitrogen-fixing nodules with a combination of bacterial strains?</title>
        <authorList>
            <person name="Safronova V."/>
            <person name="Belimov A."/>
            <person name="Sazanova A."/>
            <person name="Kuznetsova I."/>
            <person name="Popova J."/>
            <person name="Andronov E."/>
            <person name="Verkhozina A."/>
            <person name="Tikhonovich I."/>
        </authorList>
    </citation>
    <scope>NUCLEOTIDE SEQUENCE [LARGE SCALE GENOMIC DNA]</scope>
    <source>
        <strain evidence="2">Tri-38</strain>
    </source>
</reference>
<gene>
    <name evidence="1" type="ORF">B5P45_10390</name>
</gene>
<dbReference type="AlphaFoldDB" id="A0A2N9VZ58"/>
<evidence type="ECO:0000313" key="2">
    <source>
        <dbReference type="Proteomes" id="UP000232163"/>
    </source>
</evidence>